<keyword evidence="1" id="KW-0472">Membrane</keyword>
<dbReference type="Pfam" id="PF24384">
    <property type="entry name" value="Ig_TMM62"/>
    <property type="match status" value="1"/>
</dbReference>
<evidence type="ECO:0008006" key="8">
    <source>
        <dbReference type="Google" id="ProtNLM"/>
    </source>
</evidence>
<feature type="domain" description="Calcineurin-like phosphoesterase" evidence="3">
    <location>
        <begin position="56"/>
        <end position="267"/>
    </location>
</feature>
<feature type="transmembrane region" description="Helical" evidence="1">
    <location>
        <begin position="441"/>
        <end position="462"/>
    </location>
</feature>
<dbReference type="InterPro" id="IPR041871">
    <property type="entry name" value="MPP_TMEM62"/>
</dbReference>
<feature type="transmembrane region" description="Helical" evidence="1">
    <location>
        <begin position="611"/>
        <end position="632"/>
    </location>
</feature>
<keyword evidence="7" id="KW-1185">Reference proteome</keyword>
<gene>
    <name evidence="6" type="ORF">RI129_007072</name>
</gene>
<dbReference type="InterPro" id="IPR056229">
    <property type="entry name" value="Ig_TMM62"/>
</dbReference>
<protein>
    <recommendedName>
        <fullName evidence="8">Calcineurin-like phosphoesterase domain-containing protein</fullName>
    </recommendedName>
</protein>
<dbReference type="PANTHER" id="PTHR14795">
    <property type="entry name" value="HELICASE RELATED"/>
    <property type="match status" value="1"/>
</dbReference>
<dbReference type="CDD" id="cd07401">
    <property type="entry name" value="MPP_TMEM62_N"/>
    <property type="match status" value="1"/>
</dbReference>
<dbReference type="Gene3D" id="3.60.21.10">
    <property type="match status" value="1"/>
</dbReference>
<comment type="caution">
    <text evidence="6">The sequence shown here is derived from an EMBL/GenBank/DDBJ whole genome shotgun (WGS) entry which is preliminary data.</text>
</comment>
<dbReference type="Pfam" id="PF00149">
    <property type="entry name" value="Metallophos"/>
    <property type="match status" value="1"/>
</dbReference>
<dbReference type="AlphaFoldDB" id="A0AAN7V931"/>
<evidence type="ECO:0000259" key="5">
    <source>
        <dbReference type="Pfam" id="PF24394"/>
    </source>
</evidence>
<dbReference type="Pfam" id="PF24394">
    <property type="entry name" value="TMEM62_C"/>
    <property type="match status" value="1"/>
</dbReference>
<dbReference type="SUPFAM" id="SSF56300">
    <property type="entry name" value="Metallo-dependent phosphatases"/>
    <property type="match status" value="1"/>
</dbReference>
<dbReference type="InterPro" id="IPR004843">
    <property type="entry name" value="Calcineurin-like_PHP"/>
</dbReference>
<reference evidence="6 7" key="1">
    <citation type="journal article" date="2024" name="Insects">
        <title>An Improved Chromosome-Level Genome Assembly of the Firefly Pyrocoelia pectoralis.</title>
        <authorList>
            <person name="Fu X."/>
            <person name="Meyer-Rochow V.B."/>
            <person name="Ballantyne L."/>
            <person name="Zhu X."/>
        </authorList>
    </citation>
    <scope>NUCLEOTIDE SEQUENCE [LARGE SCALE GENOMIC DNA]</scope>
    <source>
        <strain evidence="6">XCY_ONT2</strain>
    </source>
</reference>
<evidence type="ECO:0000259" key="3">
    <source>
        <dbReference type="Pfam" id="PF00149"/>
    </source>
</evidence>
<sequence length="668" mass="76879">MRLSKSTVLLLVCMIVLSMFLANVANLLSTAQKYEPKYFNEKNKLTMTDKNEHLIWFLQISDIHISVFRDQLRTTEFKEFCEYIVKIFKPPVVLASGDLTDAKTHDGIGSNQIQNEWVEYKNILSSLNISQHTQWLDIRGNHDNFNVLNLESRENYFANFSIQGKANPRSYMYQLEKNGDVYSFIAVDACLQPGPRRPFNFVGMLDDVEITVINNIVKQIESSNSKYTIWFGHFPTSCILSQEPGGIRSLIGKHDHALAYLCGHLHTLGGAIPKMYTLQHAGFLELELGDWKDNRMFRLLAIDHGLLSFIDVKHRNWPVVLITNPKHALYIMPQKENLEVITESTHIRLLIFSLAEIDVVKVQINSEGWIECQHVEGPLYVAPWNPKKYNTGLHIINVYVSDGEGGRKIHSQPFSLDGTRLSFGLLPRLVLMTNASTFFKFMFWCMIIFAVAPLLMMKLIHYRDIKKGKVKKRNGNTGYIRSWFRKIWILSSVDRIFWPLVLYPIYLTVGPWSIGYIVEDRVGAIFAWGIYVDGVFLPGSFTYAYGFIQLLTFQFPVTCILAHAVDCRIRALIQKRKLSYVTKLTLHLPFLMVIILQLIMAYNFWLAYGTLAFIIGPLRTWSIIIAIGLWIMMLSLPEDCTWDAAKVWSYTFKHMEESTLTSCSNAFK</sequence>
<dbReference type="InterPro" id="IPR029052">
    <property type="entry name" value="Metallo-depent_PP-like"/>
</dbReference>
<feature type="domain" description="TMEM62 Ig-like" evidence="4">
    <location>
        <begin position="316"/>
        <end position="419"/>
    </location>
</feature>
<keyword evidence="2" id="KW-0732">Signal</keyword>
<feature type="transmembrane region" description="Helical" evidence="1">
    <location>
        <begin position="543"/>
        <end position="565"/>
    </location>
</feature>
<dbReference type="InterPro" id="IPR056230">
    <property type="entry name" value="TMEM62_C"/>
</dbReference>
<feature type="domain" description="TMEM62 C-terminal" evidence="5">
    <location>
        <begin position="441"/>
        <end position="571"/>
    </location>
</feature>
<feature type="chain" id="PRO_5042955692" description="Calcineurin-like phosphoesterase domain-containing protein" evidence="2">
    <location>
        <begin position="26"/>
        <end position="668"/>
    </location>
</feature>
<accession>A0AAN7V931</accession>
<evidence type="ECO:0000256" key="1">
    <source>
        <dbReference type="SAM" id="Phobius"/>
    </source>
</evidence>
<evidence type="ECO:0000259" key="4">
    <source>
        <dbReference type="Pfam" id="PF24384"/>
    </source>
</evidence>
<keyword evidence="1" id="KW-1133">Transmembrane helix</keyword>
<feature type="transmembrane region" description="Helical" evidence="1">
    <location>
        <begin position="586"/>
        <end position="605"/>
    </location>
</feature>
<dbReference type="PANTHER" id="PTHR14795:SF0">
    <property type="entry name" value="TRANSMEMBRANE PROTEIN 62"/>
    <property type="match status" value="1"/>
</dbReference>
<proteinExistence type="predicted"/>
<evidence type="ECO:0000313" key="7">
    <source>
        <dbReference type="Proteomes" id="UP001329430"/>
    </source>
</evidence>
<dbReference type="GO" id="GO:0016787">
    <property type="term" value="F:hydrolase activity"/>
    <property type="evidence" value="ECO:0007669"/>
    <property type="project" value="InterPro"/>
</dbReference>
<name>A0AAN7V931_9COLE</name>
<dbReference type="EMBL" id="JAVRBK010000005">
    <property type="protein sequence ID" value="KAK5643227.1"/>
    <property type="molecule type" value="Genomic_DNA"/>
</dbReference>
<evidence type="ECO:0000313" key="6">
    <source>
        <dbReference type="EMBL" id="KAK5643227.1"/>
    </source>
</evidence>
<keyword evidence="1" id="KW-0812">Transmembrane</keyword>
<organism evidence="6 7">
    <name type="scientific">Pyrocoelia pectoralis</name>
    <dbReference type="NCBI Taxonomy" id="417401"/>
    <lineage>
        <taxon>Eukaryota</taxon>
        <taxon>Metazoa</taxon>
        <taxon>Ecdysozoa</taxon>
        <taxon>Arthropoda</taxon>
        <taxon>Hexapoda</taxon>
        <taxon>Insecta</taxon>
        <taxon>Pterygota</taxon>
        <taxon>Neoptera</taxon>
        <taxon>Endopterygota</taxon>
        <taxon>Coleoptera</taxon>
        <taxon>Polyphaga</taxon>
        <taxon>Elateriformia</taxon>
        <taxon>Elateroidea</taxon>
        <taxon>Lampyridae</taxon>
        <taxon>Lampyrinae</taxon>
        <taxon>Pyrocoelia</taxon>
    </lineage>
</organism>
<feature type="signal peptide" evidence="2">
    <location>
        <begin position="1"/>
        <end position="25"/>
    </location>
</feature>
<dbReference type="Proteomes" id="UP001329430">
    <property type="component" value="Chromosome 5"/>
</dbReference>
<evidence type="ECO:0000256" key="2">
    <source>
        <dbReference type="SAM" id="SignalP"/>
    </source>
</evidence>